<evidence type="ECO:0000313" key="3">
    <source>
        <dbReference type="Proteomes" id="UP000232323"/>
    </source>
</evidence>
<feature type="region of interest" description="Disordered" evidence="1">
    <location>
        <begin position="97"/>
        <end position="133"/>
    </location>
</feature>
<proteinExistence type="predicted"/>
<dbReference type="Proteomes" id="UP000232323">
    <property type="component" value="Unassembled WGS sequence"/>
</dbReference>
<gene>
    <name evidence="2" type="ORF">CEUSTIGMA_g5033.t1</name>
</gene>
<dbReference type="AlphaFoldDB" id="A0A250X3U3"/>
<evidence type="ECO:0000256" key="1">
    <source>
        <dbReference type="SAM" id="MobiDB-lite"/>
    </source>
</evidence>
<sequence>MASNIMPSLTLPQAIQDEFQLEGSMHVTWFSAVSCEAAYGLPQIMSAPQTSILEEDELRQKLNVKVDESSGSTVSFQMKLRKGDMSVKSLAACLATPSEGIPDSPERPLQQSRVSNTNLSITRSSATTAGGVYEKEEKCEAEECYWGMAGTSEQLSAAEMRWRDWMRRIRRKRIAEMIQSLLMKVATAPAALFSSDSS</sequence>
<accession>A0A250X3U3</accession>
<organism evidence="2 3">
    <name type="scientific">Chlamydomonas eustigma</name>
    <dbReference type="NCBI Taxonomy" id="1157962"/>
    <lineage>
        <taxon>Eukaryota</taxon>
        <taxon>Viridiplantae</taxon>
        <taxon>Chlorophyta</taxon>
        <taxon>core chlorophytes</taxon>
        <taxon>Chlorophyceae</taxon>
        <taxon>CS clade</taxon>
        <taxon>Chlamydomonadales</taxon>
        <taxon>Chlamydomonadaceae</taxon>
        <taxon>Chlamydomonas</taxon>
    </lineage>
</organism>
<dbReference type="EMBL" id="BEGY01000025">
    <property type="protein sequence ID" value="GAX77589.1"/>
    <property type="molecule type" value="Genomic_DNA"/>
</dbReference>
<evidence type="ECO:0000313" key="2">
    <source>
        <dbReference type="EMBL" id="GAX77589.1"/>
    </source>
</evidence>
<feature type="compositionally biased region" description="Polar residues" evidence="1">
    <location>
        <begin position="109"/>
        <end position="128"/>
    </location>
</feature>
<keyword evidence="3" id="KW-1185">Reference proteome</keyword>
<reference evidence="2 3" key="1">
    <citation type="submission" date="2017-08" db="EMBL/GenBank/DDBJ databases">
        <title>Acidophilic green algal genome provides insights into adaptation to an acidic environment.</title>
        <authorList>
            <person name="Hirooka S."/>
            <person name="Hirose Y."/>
            <person name="Kanesaki Y."/>
            <person name="Higuchi S."/>
            <person name="Fujiwara T."/>
            <person name="Onuma R."/>
            <person name="Era A."/>
            <person name="Ohbayashi R."/>
            <person name="Uzuka A."/>
            <person name="Nozaki H."/>
            <person name="Yoshikawa H."/>
            <person name="Miyagishima S.Y."/>
        </authorList>
    </citation>
    <scope>NUCLEOTIDE SEQUENCE [LARGE SCALE GENOMIC DNA]</scope>
    <source>
        <strain evidence="2 3">NIES-2499</strain>
    </source>
</reference>
<comment type="caution">
    <text evidence="2">The sequence shown here is derived from an EMBL/GenBank/DDBJ whole genome shotgun (WGS) entry which is preliminary data.</text>
</comment>
<name>A0A250X3U3_9CHLO</name>
<protein>
    <submittedName>
        <fullName evidence="2">Uncharacterized protein</fullName>
    </submittedName>
</protein>